<keyword evidence="3" id="KW-1185">Reference proteome</keyword>
<dbReference type="OrthoDB" id="5904934at2759"/>
<dbReference type="HOGENOM" id="CLU_028840_0_0_1"/>
<dbReference type="OMA" id="SARISFW"/>
<gene>
    <name evidence="2" type="ORF">CAEBREN_02909</name>
</gene>
<dbReference type="InterPro" id="IPR012885">
    <property type="entry name" value="F-box_Sdz-33"/>
</dbReference>
<dbReference type="Pfam" id="PF07735">
    <property type="entry name" value="FBA_2"/>
    <property type="match status" value="1"/>
</dbReference>
<protein>
    <recommendedName>
        <fullName evidence="1">F-box domain-containing protein</fullName>
    </recommendedName>
</protein>
<evidence type="ECO:0000313" key="3">
    <source>
        <dbReference type="Proteomes" id="UP000008068"/>
    </source>
</evidence>
<dbReference type="EMBL" id="GL379854">
    <property type="protein sequence ID" value="EGT56106.1"/>
    <property type="molecule type" value="Genomic_DNA"/>
</dbReference>
<reference evidence="3" key="1">
    <citation type="submission" date="2011-07" db="EMBL/GenBank/DDBJ databases">
        <authorList>
            <consortium name="Caenorhabditis brenneri Sequencing and Analysis Consortium"/>
            <person name="Wilson R.K."/>
        </authorList>
    </citation>
    <scope>NUCLEOTIDE SEQUENCE [LARGE SCALE GENOMIC DNA]</scope>
    <source>
        <strain evidence="3">PB2801</strain>
    </source>
</reference>
<dbReference type="PANTHER" id="PTHR21503">
    <property type="entry name" value="F-BOX-CONTAINING HYPOTHETICAL PROTEIN C.ELEGANS"/>
    <property type="match status" value="1"/>
</dbReference>
<dbReference type="eggNOG" id="ENOG502TJV2">
    <property type="taxonomic scope" value="Eukaryota"/>
</dbReference>
<evidence type="ECO:0000259" key="1">
    <source>
        <dbReference type="PROSITE" id="PS50181"/>
    </source>
</evidence>
<dbReference type="AlphaFoldDB" id="G0NAC8"/>
<dbReference type="PROSITE" id="PS50181">
    <property type="entry name" value="FBOX"/>
    <property type="match status" value="1"/>
</dbReference>
<dbReference type="InParanoid" id="G0NAC8"/>
<name>G0NAC8_CAEBE</name>
<evidence type="ECO:0000313" key="2">
    <source>
        <dbReference type="EMBL" id="EGT56106.1"/>
    </source>
</evidence>
<accession>G0NAC8</accession>
<sequence length="295" mass="34206">MGLPVFSLPQLILQEIIRQLLPGELVCFSLCSRKSYNAVRLLRNKNIKWEFVVSPGTSARISFWFNEGYIKSNLMGADDIFDAPRNCQIIKIKGNSVPYSMDWYHNLRTFWDDEKHGMRAITEYCSELFDNMDVHTLLPDGPSLLWSLNWVTNRQVTPLENIQLSGDTREIGGREFDRFLREVKVTNDLTICWKPPPNFTFTGRLPRCQNINIRKASWLTIDNLLTMDSVVAHIIGSRLRISQINQFLRAWLNGQCAPRLKFLEIRITGVAMANQYLEGIRERAVLEDGILTFYW</sequence>
<dbReference type="Proteomes" id="UP000008068">
    <property type="component" value="Unassembled WGS sequence"/>
</dbReference>
<dbReference type="PANTHER" id="PTHR21503:SF8">
    <property type="entry name" value="F-BOX ASSOCIATED DOMAIN-CONTAINING PROTEIN-RELATED"/>
    <property type="match status" value="1"/>
</dbReference>
<organism evidence="3">
    <name type="scientific">Caenorhabditis brenneri</name>
    <name type="common">Nematode worm</name>
    <dbReference type="NCBI Taxonomy" id="135651"/>
    <lineage>
        <taxon>Eukaryota</taxon>
        <taxon>Metazoa</taxon>
        <taxon>Ecdysozoa</taxon>
        <taxon>Nematoda</taxon>
        <taxon>Chromadorea</taxon>
        <taxon>Rhabditida</taxon>
        <taxon>Rhabditina</taxon>
        <taxon>Rhabditomorpha</taxon>
        <taxon>Rhabditoidea</taxon>
        <taxon>Rhabditidae</taxon>
        <taxon>Peloderinae</taxon>
        <taxon>Caenorhabditis</taxon>
    </lineage>
</organism>
<dbReference type="Pfam" id="PF00646">
    <property type="entry name" value="F-box"/>
    <property type="match status" value="1"/>
</dbReference>
<feature type="domain" description="F-box" evidence="1">
    <location>
        <begin position="2"/>
        <end position="52"/>
    </location>
</feature>
<dbReference type="InterPro" id="IPR001810">
    <property type="entry name" value="F-box_dom"/>
</dbReference>
<proteinExistence type="predicted"/>